<dbReference type="Pfam" id="PF02752">
    <property type="entry name" value="Arrestin_C"/>
    <property type="match status" value="1"/>
</dbReference>
<organism evidence="3 4">
    <name type="scientific">Romanomermis culicivorax</name>
    <name type="common">Nematode worm</name>
    <dbReference type="NCBI Taxonomy" id="13658"/>
    <lineage>
        <taxon>Eukaryota</taxon>
        <taxon>Metazoa</taxon>
        <taxon>Ecdysozoa</taxon>
        <taxon>Nematoda</taxon>
        <taxon>Enoplea</taxon>
        <taxon>Dorylaimia</taxon>
        <taxon>Mermithida</taxon>
        <taxon>Mermithoidea</taxon>
        <taxon>Mermithidae</taxon>
        <taxon>Romanomermis</taxon>
    </lineage>
</organism>
<dbReference type="OMA" id="PNFQEDV"/>
<dbReference type="PANTHER" id="PTHR11188:SF176">
    <property type="entry name" value="ARRESTIN DOMAIN-CONTAINING PROTEIN 1"/>
    <property type="match status" value="1"/>
</dbReference>
<dbReference type="GO" id="GO:0005737">
    <property type="term" value="C:cytoplasm"/>
    <property type="evidence" value="ECO:0007669"/>
    <property type="project" value="TreeGrafter"/>
</dbReference>
<dbReference type="GO" id="GO:0015031">
    <property type="term" value="P:protein transport"/>
    <property type="evidence" value="ECO:0007669"/>
    <property type="project" value="TreeGrafter"/>
</dbReference>
<dbReference type="Gene3D" id="2.60.40.640">
    <property type="match status" value="2"/>
</dbReference>
<dbReference type="InterPro" id="IPR014752">
    <property type="entry name" value="Arrestin-like_C"/>
</dbReference>
<evidence type="ECO:0000259" key="2">
    <source>
        <dbReference type="SMART" id="SM01017"/>
    </source>
</evidence>
<dbReference type="InterPro" id="IPR014756">
    <property type="entry name" value="Ig_E-set"/>
</dbReference>
<comment type="similarity">
    <text evidence="1">Belongs to the arrestin family.</text>
</comment>
<feature type="domain" description="Arrestin C-terminal-like" evidence="2">
    <location>
        <begin position="221"/>
        <end position="362"/>
    </location>
</feature>
<dbReference type="SMART" id="SM01017">
    <property type="entry name" value="Arrestin_C"/>
    <property type="match status" value="1"/>
</dbReference>
<dbReference type="InterPro" id="IPR011021">
    <property type="entry name" value="Arrestin-like_N"/>
</dbReference>
<dbReference type="Proteomes" id="UP000887565">
    <property type="component" value="Unplaced"/>
</dbReference>
<keyword evidence="3" id="KW-1185">Reference proteome</keyword>
<dbReference type="WBParaSite" id="nRc.2.0.1.t02905-RA">
    <property type="protein sequence ID" value="nRc.2.0.1.t02905-RA"/>
    <property type="gene ID" value="nRc.2.0.1.g02905"/>
</dbReference>
<dbReference type="AlphaFoldDB" id="A0A915HN30"/>
<sequence length="441" mass="50146">MIDDINRSFFLYRKIFQARPKPVSRSPVIFQRLPKQLIMVELEKFRIHLLNDTGDVYFAGEKIRGIVKFKLNQATKIRQISLNVNGRAEASWTSKKKGRFGRKKRVHTGSESIVSTNILLWPSHCHPTTSSQSSDLDYLPPGHYAFPFTYAVPCHCFSSYEGSHGSIRYIFTAIIDRLWRPDLECKLPFTVVELVDLNDEPTAARPINDHCVHRSVPISCLSNNIECQVQTERTGFVPGEKISCSLWLSGHFGERVIKVKIRLIEISHFVADSPVDGRKKQKFIVHRRTITKTDDEILSAQNDNAEKQHFAKKYLSVPALAPMINNKCRPIQLSYQLEVKVISNDKKLLERSYPILIGTIPLLGMHSMINGQCQVNGHSTNIFPQSSNYTALLYTENFFGSSGPLYDENDGNITGPQFYTPRYPLYHVDCTEKCEIGNGGH</sequence>
<accession>A0A915HN30</accession>
<proteinExistence type="inferred from homology"/>
<evidence type="ECO:0000256" key="1">
    <source>
        <dbReference type="ARBA" id="ARBA00005298"/>
    </source>
</evidence>
<dbReference type="InterPro" id="IPR011022">
    <property type="entry name" value="Arrestin_C-like"/>
</dbReference>
<dbReference type="SUPFAM" id="SSF81296">
    <property type="entry name" value="E set domains"/>
    <property type="match status" value="2"/>
</dbReference>
<dbReference type="Pfam" id="PF00339">
    <property type="entry name" value="Arrestin_N"/>
    <property type="match status" value="1"/>
</dbReference>
<evidence type="ECO:0000313" key="4">
    <source>
        <dbReference type="WBParaSite" id="nRc.2.0.1.t02905-RA"/>
    </source>
</evidence>
<dbReference type="PANTHER" id="PTHR11188">
    <property type="entry name" value="ARRESTIN DOMAIN CONTAINING PROTEIN"/>
    <property type="match status" value="1"/>
</dbReference>
<evidence type="ECO:0000313" key="3">
    <source>
        <dbReference type="Proteomes" id="UP000887565"/>
    </source>
</evidence>
<name>A0A915HN30_ROMCU</name>
<protein>
    <submittedName>
        <fullName evidence="4">Arrestin C-terminal-like domain-containing protein</fullName>
    </submittedName>
</protein>
<reference evidence="4" key="1">
    <citation type="submission" date="2022-11" db="UniProtKB">
        <authorList>
            <consortium name="WormBaseParasite"/>
        </authorList>
    </citation>
    <scope>IDENTIFICATION</scope>
</reference>
<dbReference type="InterPro" id="IPR050357">
    <property type="entry name" value="Arrestin_domain-protein"/>
</dbReference>